<evidence type="ECO:0000313" key="2">
    <source>
        <dbReference type="EMBL" id="MCP1337167.1"/>
    </source>
</evidence>
<accession>A0A9J6PKQ5</accession>
<dbReference type="Pfam" id="PF02515">
    <property type="entry name" value="CoA_transf_3"/>
    <property type="match status" value="1"/>
</dbReference>
<organism evidence="2 3">
    <name type="scientific">Futiania mangrovi</name>
    <dbReference type="NCBI Taxonomy" id="2959716"/>
    <lineage>
        <taxon>Bacteria</taxon>
        <taxon>Pseudomonadati</taxon>
        <taxon>Pseudomonadota</taxon>
        <taxon>Alphaproteobacteria</taxon>
        <taxon>Futianiales</taxon>
        <taxon>Futianiaceae</taxon>
        <taxon>Futiania</taxon>
    </lineage>
</organism>
<dbReference type="RefSeq" id="WP_269333098.1">
    <property type="nucleotide sequence ID" value="NZ_JAMZFT010000002.1"/>
</dbReference>
<dbReference type="Proteomes" id="UP001055804">
    <property type="component" value="Unassembled WGS sequence"/>
</dbReference>
<dbReference type="PANTHER" id="PTHR48207:SF3">
    <property type="entry name" value="SUCCINATE--HYDROXYMETHYLGLUTARATE COA-TRANSFERASE"/>
    <property type="match status" value="1"/>
</dbReference>
<dbReference type="PANTHER" id="PTHR48207">
    <property type="entry name" value="SUCCINATE--HYDROXYMETHYLGLUTARATE COA-TRANSFERASE"/>
    <property type="match status" value="1"/>
</dbReference>
<dbReference type="Gene3D" id="3.40.50.10540">
    <property type="entry name" value="Crotonobetainyl-coa:carnitine coa-transferase, domain 1"/>
    <property type="match status" value="1"/>
</dbReference>
<name>A0A9J6PKQ5_9PROT</name>
<evidence type="ECO:0000313" key="3">
    <source>
        <dbReference type="Proteomes" id="UP001055804"/>
    </source>
</evidence>
<dbReference type="SUPFAM" id="SSF89796">
    <property type="entry name" value="CoA-transferase family III (CaiB/BaiF)"/>
    <property type="match status" value="1"/>
</dbReference>
<evidence type="ECO:0000256" key="1">
    <source>
        <dbReference type="ARBA" id="ARBA00022679"/>
    </source>
</evidence>
<dbReference type="InterPro" id="IPR044855">
    <property type="entry name" value="CoA-Trfase_III_dom3_sf"/>
</dbReference>
<comment type="caution">
    <text evidence="2">The sequence shown here is derived from an EMBL/GenBank/DDBJ whole genome shotgun (WGS) entry which is preliminary data.</text>
</comment>
<keyword evidence="3" id="KW-1185">Reference proteome</keyword>
<keyword evidence="1 2" id="KW-0808">Transferase</keyword>
<reference evidence="2" key="1">
    <citation type="submission" date="2022-06" db="EMBL/GenBank/DDBJ databases">
        <title>Isolation and Genomics of Futiania mangrovii gen. nov., sp. nov., a Rare and Metabolically-versatile member in the Class Alphaproteobacteria.</title>
        <authorList>
            <person name="Liu L."/>
            <person name="Huang W.-C."/>
            <person name="Pan J."/>
            <person name="Li J."/>
            <person name="Huang Y."/>
            <person name="Du H."/>
            <person name="Liu Y."/>
            <person name="Li M."/>
        </authorList>
    </citation>
    <scope>NUCLEOTIDE SEQUENCE</scope>
    <source>
        <strain evidence="2">FT118</strain>
    </source>
</reference>
<dbReference type="EMBL" id="JAMZFT010000002">
    <property type="protein sequence ID" value="MCP1337167.1"/>
    <property type="molecule type" value="Genomic_DNA"/>
</dbReference>
<dbReference type="Gene3D" id="3.30.1540.10">
    <property type="entry name" value="formyl-coa transferase, domain 3"/>
    <property type="match status" value="1"/>
</dbReference>
<dbReference type="InterPro" id="IPR003673">
    <property type="entry name" value="CoA-Trfase_fam_III"/>
</dbReference>
<dbReference type="GO" id="GO:0008410">
    <property type="term" value="F:CoA-transferase activity"/>
    <property type="evidence" value="ECO:0007669"/>
    <property type="project" value="TreeGrafter"/>
</dbReference>
<sequence length="400" mass="43676">MTRKAPLEGLKILDLSTLIAAPMASGLLADFGADVVKIELPDGQDALRDLAPHKDGEALWWKVTNRNKRGITLDIRKDEGKELFRRLIPQFDVLVENFRPGTLERYGFDPETLHALNPHLIILRVTGYGQTGPLSQRPGFARVLEAFSGFTNLCGDADRAPLHIGYPVGDGVTGLFGAIGILVACYRRAHTPDAPGEVIDLSLFESLFRMIEFLPIEYDQLGVVRQRSGNRSQYAGPSNVYRTRDDRWFSMSASAQSVFERLARTIGRADLIEDPRFATNAARVQNAEALDAILQGWFIERTLDEILGILEANDVSGGPINTIADLAASPHVKARESIVQVDDPVLGPVAMPGVVPKFRDAPGEVRSPGPAKGQHTDSFFADALGLEPGEIERLHAAGVI</sequence>
<dbReference type="InterPro" id="IPR050483">
    <property type="entry name" value="CoA-transferase_III_domain"/>
</dbReference>
<dbReference type="AlphaFoldDB" id="A0A9J6PKQ5"/>
<gene>
    <name evidence="2" type="ORF">NJQ99_12145</name>
</gene>
<protein>
    <submittedName>
        <fullName evidence="2">CoA transferase</fullName>
    </submittedName>
</protein>
<dbReference type="InterPro" id="IPR023606">
    <property type="entry name" value="CoA-Trfase_III_dom_1_sf"/>
</dbReference>
<proteinExistence type="predicted"/>